<reference evidence="3" key="2">
    <citation type="submission" date="2015-08" db="EMBL/GenBank/DDBJ databases">
        <title>Draft Genome Sequence of a Heterotrophic Facultative Anaerobic Bacterium Ardenticatena maritima Strain 110S.</title>
        <authorList>
            <person name="Kawaichi S."/>
            <person name="Yoshida T."/>
            <person name="Sako Y."/>
            <person name="Nakamura R."/>
        </authorList>
    </citation>
    <scope>NUCLEOTIDE SEQUENCE [LARGE SCALE GENOMIC DNA]</scope>
    <source>
        <strain evidence="3">110S</strain>
    </source>
</reference>
<protein>
    <submittedName>
        <fullName evidence="2">Uncharacterized protein</fullName>
    </submittedName>
</protein>
<dbReference type="EMBL" id="BBZA01000223">
    <property type="protein sequence ID" value="GAP64010.1"/>
    <property type="molecule type" value="Genomic_DNA"/>
</dbReference>
<sequence>MPNKRVLNRFQQSLFFSVHSRPIIQQNAAGIARIRVERPECPTQPFLLDIGQKLLQPLLVALIHVARAKFTNQQGGYVLVINVAPVMVPHRRQIVRVVGVREPLLWEHRGGVFVWRIDQTVGHIQAHRILAHAQQIATPPGAISVFPGVVLTTRPIAFHAFNDNQQIGVDRQNGVSSTLRRQPPITRWVATAPTSIVVRLVAQVNRNHGIVSGIAAHQHFPVGDPATLRVIGGVPKPTFLRTRPRIGAVVIQNHLQAPLSGAFDNLVHNFQRGQSHQIGVFGVINPRRHGARIQHLIGKRQANTVVAQRFDLIEHLFPIARPQAMHHVVARLKAKPVDPAKRHHIAIGVANLVAACMQITAGCRFGRRQRCRSRPAQKPGAPYHCHHDHTGVAP</sequence>
<accession>A0A0M9UDH5</accession>
<proteinExistence type="predicted"/>
<dbReference type="Proteomes" id="UP000037784">
    <property type="component" value="Unassembled WGS sequence"/>
</dbReference>
<feature type="region of interest" description="Disordered" evidence="1">
    <location>
        <begin position="373"/>
        <end position="394"/>
    </location>
</feature>
<evidence type="ECO:0000313" key="2">
    <source>
        <dbReference type="EMBL" id="GAP64010.1"/>
    </source>
</evidence>
<gene>
    <name evidence="2" type="ORF">ARMA_2433</name>
</gene>
<name>A0A0M9UDH5_9CHLR</name>
<dbReference type="AlphaFoldDB" id="A0A0M9UDH5"/>
<keyword evidence="3" id="KW-1185">Reference proteome</keyword>
<comment type="caution">
    <text evidence="2">The sequence shown here is derived from an EMBL/GenBank/DDBJ whole genome shotgun (WGS) entry which is preliminary data.</text>
</comment>
<reference evidence="2 3" key="1">
    <citation type="journal article" date="2015" name="Genome Announc.">
        <title>Draft Genome Sequence of a Heterotrophic Facultative Anaerobic Thermophilic Bacterium, Ardenticatena maritima Strain 110ST.</title>
        <authorList>
            <person name="Kawaichi S."/>
            <person name="Yoshida T."/>
            <person name="Sako Y."/>
            <person name="Nakamura R."/>
        </authorList>
    </citation>
    <scope>NUCLEOTIDE SEQUENCE [LARGE SCALE GENOMIC DNA]</scope>
    <source>
        <strain evidence="2 3">110S</strain>
    </source>
</reference>
<dbReference type="InParanoid" id="A0A0M9UDH5"/>
<evidence type="ECO:0000313" key="3">
    <source>
        <dbReference type="Proteomes" id="UP000037784"/>
    </source>
</evidence>
<evidence type="ECO:0000256" key="1">
    <source>
        <dbReference type="SAM" id="MobiDB-lite"/>
    </source>
</evidence>
<organism evidence="2 3">
    <name type="scientific">Ardenticatena maritima</name>
    <dbReference type="NCBI Taxonomy" id="872965"/>
    <lineage>
        <taxon>Bacteria</taxon>
        <taxon>Bacillati</taxon>
        <taxon>Chloroflexota</taxon>
        <taxon>Ardenticatenia</taxon>
        <taxon>Ardenticatenales</taxon>
        <taxon>Ardenticatenaceae</taxon>
        <taxon>Ardenticatena</taxon>
    </lineage>
</organism>